<evidence type="ECO:0000256" key="8">
    <source>
        <dbReference type="ARBA" id="ARBA00023180"/>
    </source>
</evidence>
<evidence type="ECO:0000256" key="4">
    <source>
        <dbReference type="ARBA" id="ARBA00022989"/>
    </source>
</evidence>
<keyword evidence="3" id="KW-0812">Transmembrane</keyword>
<dbReference type="InterPro" id="IPR050125">
    <property type="entry name" value="GPCR_opsins"/>
</dbReference>
<evidence type="ECO:0000256" key="1">
    <source>
        <dbReference type="ARBA" id="ARBA00004141"/>
    </source>
</evidence>
<evidence type="ECO:0000256" key="7">
    <source>
        <dbReference type="ARBA" id="ARBA00023170"/>
    </source>
</evidence>
<dbReference type="InterPro" id="IPR017452">
    <property type="entry name" value="GPCR_Rhodpsn_7TM"/>
</dbReference>
<keyword evidence="10" id="KW-0844">Vision</keyword>
<feature type="domain" description="G-protein coupled receptors family 1 profile" evidence="11">
    <location>
        <begin position="42"/>
        <end position="136"/>
    </location>
</feature>
<keyword evidence="10" id="KW-0716">Sensory transduction</keyword>
<evidence type="ECO:0000256" key="9">
    <source>
        <dbReference type="ARBA" id="ARBA00023224"/>
    </source>
</evidence>
<dbReference type="PANTHER" id="PTHR24240">
    <property type="entry name" value="OPSIN"/>
    <property type="match status" value="1"/>
</dbReference>
<evidence type="ECO:0000313" key="13">
    <source>
        <dbReference type="Proteomes" id="UP000092462"/>
    </source>
</evidence>
<dbReference type="Proteomes" id="UP000092462">
    <property type="component" value="Unassembled WGS sequence"/>
</dbReference>
<sequence>MAKIPVVIYNSFHHGPALGALGMFVNNSRGVMYTNFSLLPACRLYGFIGGLTGTVSIGTLTAIAIERYHVIVYPLSSQRSVAHLRIAIVFVWLYALFFSGIPLLDIGLGRYVPEGYITCCSFDYLNPTPRAKIFLV</sequence>
<evidence type="ECO:0000256" key="3">
    <source>
        <dbReference type="ARBA" id="ARBA00022692"/>
    </source>
</evidence>
<dbReference type="GO" id="GO:0016020">
    <property type="term" value="C:membrane"/>
    <property type="evidence" value="ECO:0007669"/>
    <property type="project" value="UniProtKB-SubCell"/>
</dbReference>
<evidence type="ECO:0000256" key="2">
    <source>
        <dbReference type="ARBA" id="ARBA00010663"/>
    </source>
</evidence>
<comment type="subcellular location">
    <subcellularLocation>
        <location evidence="1">Membrane</location>
        <topology evidence="1">Multi-pass membrane protein</topology>
    </subcellularLocation>
</comment>
<protein>
    <recommendedName>
        <fullName evidence="11">G-protein coupled receptors family 1 profile domain-containing protein</fullName>
    </recommendedName>
</protein>
<keyword evidence="9" id="KW-0807">Transducer</keyword>
<dbReference type="EMBL" id="AJVK01059915">
    <property type="status" value="NOT_ANNOTATED_CDS"/>
    <property type="molecule type" value="Genomic_DNA"/>
</dbReference>
<evidence type="ECO:0000256" key="6">
    <source>
        <dbReference type="ARBA" id="ARBA00023136"/>
    </source>
</evidence>
<dbReference type="AlphaFoldDB" id="A0A1B0EYB6"/>
<keyword evidence="13" id="KW-1185">Reference proteome</keyword>
<name>A0A1B0EYB6_PHLPP</name>
<reference evidence="12" key="1">
    <citation type="submission" date="2022-08" db="UniProtKB">
        <authorList>
            <consortium name="EnsemblMetazoa"/>
        </authorList>
    </citation>
    <scope>IDENTIFICATION</scope>
    <source>
        <strain evidence="12">Israel</strain>
    </source>
</reference>
<keyword evidence="6" id="KW-0472">Membrane</keyword>
<evidence type="ECO:0000256" key="10">
    <source>
        <dbReference type="ARBA" id="ARBA00023305"/>
    </source>
</evidence>
<organism evidence="12 13">
    <name type="scientific">Phlebotomus papatasi</name>
    <name type="common">Sandfly</name>
    <dbReference type="NCBI Taxonomy" id="29031"/>
    <lineage>
        <taxon>Eukaryota</taxon>
        <taxon>Metazoa</taxon>
        <taxon>Ecdysozoa</taxon>
        <taxon>Arthropoda</taxon>
        <taxon>Hexapoda</taxon>
        <taxon>Insecta</taxon>
        <taxon>Pterygota</taxon>
        <taxon>Neoptera</taxon>
        <taxon>Endopterygota</taxon>
        <taxon>Diptera</taxon>
        <taxon>Nematocera</taxon>
        <taxon>Psychodoidea</taxon>
        <taxon>Psychodidae</taxon>
        <taxon>Phlebotomus</taxon>
        <taxon>Phlebotomus</taxon>
    </lineage>
</organism>
<dbReference type="PROSITE" id="PS50262">
    <property type="entry name" value="G_PROTEIN_RECEP_F1_2"/>
    <property type="match status" value="1"/>
</dbReference>
<dbReference type="GO" id="GO:0004930">
    <property type="term" value="F:G protein-coupled receptor activity"/>
    <property type="evidence" value="ECO:0007669"/>
    <property type="project" value="UniProtKB-KW"/>
</dbReference>
<accession>A0A1B0EYB6</accession>
<dbReference type="Gene3D" id="1.20.1070.10">
    <property type="entry name" value="Rhodopsin 7-helix transmembrane proteins"/>
    <property type="match status" value="1"/>
</dbReference>
<evidence type="ECO:0000256" key="5">
    <source>
        <dbReference type="ARBA" id="ARBA00023040"/>
    </source>
</evidence>
<dbReference type="Pfam" id="PF00001">
    <property type="entry name" value="7tm_1"/>
    <property type="match status" value="1"/>
</dbReference>
<dbReference type="InterPro" id="IPR000276">
    <property type="entry name" value="GPCR_Rhodpsn"/>
</dbReference>
<proteinExistence type="inferred from homology"/>
<evidence type="ECO:0000259" key="11">
    <source>
        <dbReference type="PROSITE" id="PS50262"/>
    </source>
</evidence>
<keyword evidence="8" id="KW-0325">Glycoprotein</keyword>
<dbReference type="VEuPathDB" id="VectorBase:PPAPM1_003005"/>
<evidence type="ECO:0000313" key="12">
    <source>
        <dbReference type="EnsemblMetazoa" id="PPAI007251-PA"/>
    </source>
</evidence>
<dbReference type="SUPFAM" id="SSF81321">
    <property type="entry name" value="Family A G protein-coupled receptor-like"/>
    <property type="match status" value="1"/>
</dbReference>
<dbReference type="GO" id="GO:0007601">
    <property type="term" value="P:visual perception"/>
    <property type="evidence" value="ECO:0007669"/>
    <property type="project" value="UniProtKB-KW"/>
</dbReference>
<keyword evidence="4" id="KW-1133">Transmembrane helix</keyword>
<dbReference type="VEuPathDB" id="VectorBase:PPAI007251"/>
<keyword evidence="7" id="KW-0675">Receptor</keyword>
<keyword evidence="5" id="KW-0297">G-protein coupled receptor</keyword>
<comment type="similarity">
    <text evidence="2">Belongs to the G-protein coupled receptor 1 family.</text>
</comment>
<dbReference type="PROSITE" id="PS00237">
    <property type="entry name" value="G_PROTEIN_RECEP_F1_1"/>
    <property type="match status" value="1"/>
</dbReference>
<dbReference type="EnsemblMetazoa" id="PPAI007251-RA">
    <property type="protein sequence ID" value="PPAI007251-PA"/>
    <property type="gene ID" value="PPAI007251"/>
</dbReference>